<dbReference type="SMART" id="SM00174">
    <property type="entry name" value="RHO"/>
    <property type="match status" value="1"/>
</dbReference>
<dbReference type="SMART" id="SM00173">
    <property type="entry name" value="RAS"/>
    <property type="match status" value="1"/>
</dbReference>
<sequence length="346" mass="38980">MEEKCMKCDGHAGYICVCIERHLCDKCLLNHVSSSTSLSHRPVSLAHPLLTLFMQNDQEPEIPASNSIQDQIKKLTQFKEKSIKMIEKKIKQLLDQNERNSLRKSINKENETNSIIKPLSEINSRASPALDIRSLENRSPACKIEESIEGGFNLILTNSMMIQNESCYKIIITGDSGVGKTALLQSFRSMQENNKQLWSSNKATGCIKIDNSTVFIDLWDLSGKDKYSALSKLCLYKAAGAIFMFDLINETTLWTIDKRISAFAAEADVLSVMALVGNKLDQTVRNPKKRFCSYDKAHSIAREKGMIYDEISATNSQHVAELFRRIIKEIQCRKTTSKISQSVIVS</sequence>
<dbReference type="GO" id="GO:0005525">
    <property type="term" value="F:GTP binding"/>
    <property type="evidence" value="ECO:0007669"/>
    <property type="project" value="InterPro"/>
</dbReference>
<dbReference type="PROSITE" id="PS51419">
    <property type="entry name" value="RAB"/>
    <property type="match status" value="1"/>
</dbReference>
<organism evidence="2 3">
    <name type="scientific">Stentor coeruleus</name>
    <dbReference type="NCBI Taxonomy" id="5963"/>
    <lineage>
        <taxon>Eukaryota</taxon>
        <taxon>Sar</taxon>
        <taxon>Alveolata</taxon>
        <taxon>Ciliophora</taxon>
        <taxon>Postciliodesmatophora</taxon>
        <taxon>Heterotrichea</taxon>
        <taxon>Heterotrichida</taxon>
        <taxon>Stentoridae</taxon>
        <taxon>Stentor</taxon>
    </lineage>
</organism>
<keyword evidence="3" id="KW-1185">Reference proteome</keyword>
<accession>A0A1R2CDN5</accession>
<dbReference type="PRINTS" id="PR00449">
    <property type="entry name" value="RASTRNSFRMNG"/>
</dbReference>
<protein>
    <submittedName>
        <fullName evidence="2">Uncharacterized protein</fullName>
    </submittedName>
</protein>
<evidence type="ECO:0000256" key="1">
    <source>
        <dbReference type="ARBA" id="ARBA00022741"/>
    </source>
</evidence>
<dbReference type="PANTHER" id="PTHR47978">
    <property type="match status" value="1"/>
</dbReference>
<reference evidence="2 3" key="1">
    <citation type="submission" date="2016-11" db="EMBL/GenBank/DDBJ databases">
        <title>The macronuclear genome of Stentor coeruleus: a giant cell with tiny introns.</title>
        <authorList>
            <person name="Slabodnick M."/>
            <person name="Ruby J.G."/>
            <person name="Reiff S.B."/>
            <person name="Swart E.C."/>
            <person name="Gosai S."/>
            <person name="Prabakaran S."/>
            <person name="Witkowska E."/>
            <person name="Larue G.E."/>
            <person name="Fisher S."/>
            <person name="Freeman R.M."/>
            <person name="Gunawardena J."/>
            <person name="Chu W."/>
            <person name="Stover N.A."/>
            <person name="Gregory B.D."/>
            <person name="Nowacki M."/>
            <person name="Derisi J."/>
            <person name="Roy S.W."/>
            <person name="Marshall W.F."/>
            <person name="Sood P."/>
        </authorList>
    </citation>
    <scope>NUCLEOTIDE SEQUENCE [LARGE SCALE GENOMIC DNA]</scope>
    <source>
        <strain evidence="2">WM001</strain>
    </source>
</reference>
<proteinExistence type="predicted"/>
<evidence type="ECO:0000313" key="3">
    <source>
        <dbReference type="Proteomes" id="UP000187209"/>
    </source>
</evidence>
<dbReference type="NCBIfam" id="TIGR00231">
    <property type="entry name" value="small_GTP"/>
    <property type="match status" value="1"/>
</dbReference>
<dbReference type="EMBL" id="MPUH01000186">
    <property type="protein sequence ID" value="OMJ87113.1"/>
    <property type="molecule type" value="Genomic_DNA"/>
</dbReference>
<dbReference type="SUPFAM" id="SSF52540">
    <property type="entry name" value="P-loop containing nucleoside triphosphate hydrolases"/>
    <property type="match status" value="1"/>
</dbReference>
<dbReference type="InterPro" id="IPR001806">
    <property type="entry name" value="Small_GTPase"/>
</dbReference>
<dbReference type="GO" id="GO:0003924">
    <property type="term" value="F:GTPase activity"/>
    <property type="evidence" value="ECO:0007669"/>
    <property type="project" value="InterPro"/>
</dbReference>
<dbReference type="Proteomes" id="UP000187209">
    <property type="component" value="Unassembled WGS sequence"/>
</dbReference>
<dbReference type="OrthoDB" id="324318at2759"/>
<keyword evidence="1" id="KW-0547">Nucleotide-binding</keyword>
<comment type="caution">
    <text evidence="2">The sequence shown here is derived from an EMBL/GenBank/DDBJ whole genome shotgun (WGS) entry which is preliminary data.</text>
</comment>
<dbReference type="Gene3D" id="3.40.50.300">
    <property type="entry name" value="P-loop containing nucleotide triphosphate hydrolases"/>
    <property type="match status" value="1"/>
</dbReference>
<dbReference type="SMART" id="SM00175">
    <property type="entry name" value="RAB"/>
    <property type="match status" value="1"/>
</dbReference>
<dbReference type="InterPro" id="IPR005225">
    <property type="entry name" value="Small_GTP-bd"/>
</dbReference>
<gene>
    <name evidence="2" type="ORF">SteCoe_11263</name>
</gene>
<name>A0A1R2CDN5_9CILI</name>
<dbReference type="Pfam" id="PF00071">
    <property type="entry name" value="Ras"/>
    <property type="match status" value="1"/>
</dbReference>
<evidence type="ECO:0000313" key="2">
    <source>
        <dbReference type="EMBL" id="OMJ87113.1"/>
    </source>
</evidence>
<dbReference type="CDD" id="cd00154">
    <property type="entry name" value="Rab"/>
    <property type="match status" value="1"/>
</dbReference>
<dbReference type="InterPro" id="IPR027417">
    <property type="entry name" value="P-loop_NTPase"/>
</dbReference>
<dbReference type="AlphaFoldDB" id="A0A1R2CDN5"/>